<evidence type="ECO:0000313" key="3">
    <source>
        <dbReference type="Proteomes" id="UP000018445"/>
    </source>
</evidence>
<keyword evidence="3" id="KW-1185">Reference proteome</keyword>
<dbReference type="GeneID" id="58195244"/>
<dbReference type="RefSeq" id="WP_004880461.1">
    <property type="nucleotide sequence ID" value="NZ_AKIQ01000049.1"/>
</dbReference>
<dbReference type="HOGENOM" id="CLU_053856_2_1_6"/>
<dbReference type="PATRIC" id="fig|1191460.12.peg.2397"/>
<dbReference type="EMBL" id="APPO01000016">
    <property type="protein sequence ID" value="ENV36453.1"/>
    <property type="molecule type" value="Genomic_DNA"/>
</dbReference>
<dbReference type="AlphaFoldDB" id="N8ZXF4"/>
<proteinExistence type="predicted"/>
<dbReference type="Proteomes" id="UP000018445">
    <property type="component" value="Unassembled WGS sequence"/>
</dbReference>
<name>N8ZXF4_ACIVR</name>
<dbReference type="OrthoDB" id="8592743at2"/>
<comment type="caution">
    <text evidence="2">The sequence shown here is derived from an EMBL/GenBank/DDBJ whole genome shotgun (WGS) entry which is preliminary data.</text>
</comment>
<protein>
    <recommendedName>
        <fullName evidence="4">Inovirus Gp2 family protein</fullName>
    </recommendedName>
</protein>
<organism evidence="2 3">
    <name type="scientific">Acinetobacter venetianus (strain ATCC 31012 / DSM 23050 / BCRC 14357 / CCUG 45561 / CIP 110063 / KCTC 2702 / LMG 19082 / RAG-1)</name>
    <dbReference type="NCBI Taxonomy" id="1191460"/>
    <lineage>
        <taxon>Bacteria</taxon>
        <taxon>Pseudomonadati</taxon>
        <taxon>Pseudomonadota</taxon>
        <taxon>Gammaproteobacteria</taxon>
        <taxon>Moraxellales</taxon>
        <taxon>Moraxellaceae</taxon>
        <taxon>Acinetobacter</taxon>
    </lineage>
</organism>
<dbReference type="eggNOG" id="ENOG5033357">
    <property type="taxonomic scope" value="Bacteria"/>
</dbReference>
<accession>N8ZXF4</accession>
<sequence length="409" mass="48379">MKTTSSNSIECEFDFSSNDRTKASDYMICEEHAETYIPSSYQNNKAVILSQDHIQNRLLCIVRFVQDCIKHPQPAIQVVQCDKNPNVYRAKYSDWFTPHFTRWDEMMFIDTTGFYVAEDIQCFLWAKKQLGSNFPILKVLLPRDNQVLTNQDVEVLKCHSMFCNDIRKHAMSDEITKIKRKREKQSQKDFNKVTKMVDILFEQKSKLMVLRVDLFFKHPPSTVVNGIHSGNPIHKEHCLELLKSEINHFFNNIRRNSKLNNILAFFIKFEHGMGRGFHAHCLFFLDANEFQNDYFHAQQIGEYWVKITNGLGSFENCNQSKKRYKYPCLGTIHYTDAEKINNLKYFLIRYLCKSDQYFLYRPLVAYRRIQATQISTLLKKRKHKGRPRKYESKQATKSRQSRSKGHEDK</sequence>
<feature type="region of interest" description="Disordered" evidence="1">
    <location>
        <begin position="381"/>
        <end position="409"/>
    </location>
</feature>
<evidence type="ECO:0000256" key="1">
    <source>
        <dbReference type="SAM" id="MobiDB-lite"/>
    </source>
</evidence>
<reference evidence="2 3" key="1">
    <citation type="submission" date="2013-02" db="EMBL/GenBank/DDBJ databases">
        <title>The Genome Sequence of Acinetobacter venetianus CIP 110063.</title>
        <authorList>
            <consortium name="The Broad Institute Genome Sequencing Platform"/>
            <consortium name="The Broad Institute Genome Sequencing Center for Infectious Disease"/>
            <person name="Cerqueira G."/>
            <person name="Feldgarden M."/>
            <person name="Courvalin P."/>
            <person name="Perichon B."/>
            <person name="Grillot-Courvalin C."/>
            <person name="Clermont D."/>
            <person name="Rocha E."/>
            <person name="Yoon E.-J."/>
            <person name="Nemec A."/>
            <person name="Walker B."/>
            <person name="Young S.K."/>
            <person name="Zeng Q."/>
            <person name="Gargeya S."/>
            <person name="Fitzgerald M."/>
            <person name="Haas B."/>
            <person name="Abouelleil A."/>
            <person name="Alvarado L."/>
            <person name="Arachchi H.M."/>
            <person name="Berlin A.M."/>
            <person name="Chapman S.B."/>
            <person name="Dewar J."/>
            <person name="Goldberg J."/>
            <person name="Griggs A."/>
            <person name="Gujja S."/>
            <person name="Hansen M."/>
            <person name="Howarth C."/>
            <person name="Imamovic A."/>
            <person name="Larimer J."/>
            <person name="McCowan C."/>
            <person name="Murphy C."/>
            <person name="Neiman D."/>
            <person name="Pearson M."/>
            <person name="Priest M."/>
            <person name="Roberts A."/>
            <person name="Saif S."/>
            <person name="Shea T."/>
            <person name="Sisk P."/>
            <person name="Sykes S."/>
            <person name="Wortman J."/>
            <person name="Nusbaum C."/>
            <person name="Birren B."/>
        </authorList>
    </citation>
    <scope>NUCLEOTIDE SEQUENCE [LARGE SCALE GENOMIC DNA]</scope>
    <source>
        <strain evidence="3">ATCC 31012 / DSM 23050 / BCRC 14357 / CCUG 45561 / CIP 110063 / KCTC 2702 / LMG 19082 / RAG-1</strain>
    </source>
</reference>
<gene>
    <name evidence="2" type="ORF">F959_02396</name>
</gene>
<evidence type="ECO:0008006" key="4">
    <source>
        <dbReference type="Google" id="ProtNLM"/>
    </source>
</evidence>
<evidence type="ECO:0000313" key="2">
    <source>
        <dbReference type="EMBL" id="ENV36453.1"/>
    </source>
</evidence>